<sequence length="113" mass="12983">MELRTLDSCSSCPVEFTVNLIGGKWKLLVLYQLMTRETVRFNELQRLLGSVTHRTLTRQLRELEQDGLINRAVYPEVPPKVEYSLTSKGKSLTSILLHLQDWGLEHMDEPAAE</sequence>
<accession>A0A4Y6V010</accession>
<dbReference type="Gene3D" id="1.10.10.10">
    <property type="entry name" value="Winged helix-like DNA-binding domain superfamily/Winged helix DNA-binding domain"/>
    <property type="match status" value="1"/>
</dbReference>
<dbReference type="RefSeq" id="WP_141448485.1">
    <property type="nucleotide sequence ID" value="NZ_CP041217.1"/>
</dbReference>
<dbReference type="EMBL" id="CP041217">
    <property type="protein sequence ID" value="QDH21941.1"/>
    <property type="molecule type" value="Genomic_DNA"/>
</dbReference>
<dbReference type="AlphaFoldDB" id="A0A4Y6V010"/>
<dbReference type="Pfam" id="PF01638">
    <property type="entry name" value="HxlR"/>
    <property type="match status" value="1"/>
</dbReference>
<name>A0A4Y6V010_SACBS</name>
<evidence type="ECO:0000259" key="4">
    <source>
        <dbReference type="PROSITE" id="PS51118"/>
    </source>
</evidence>
<keyword evidence="3" id="KW-0804">Transcription</keyword>
<feature type="domain" description="HTH hxlR-type" evidence="4">
    <location>
        <begin position="12"/>
        <end position="111"/>
    </location>
</feature>
<dbReference type="PANTHER" id="PTHR33204:SF29">
    <property type="entry name" value="TRANSCRIPTIONAL REGULATOR"/>
    <property type="match status" value="1"/>
</dbReference>
<keyword evidence="6" id="KW-1185">Reference proteome</keyword>
<dbReference type="PANTHER" id="PTHR33204">
    <property type="entry name" value="TRANSCRIPTIONAL REGULATOR, MARR FAMILY"/>
    <property type="match status" value="1"/>
</dbReference>
<reference evidence="5 6" key="1">
    <citation type="submission" date="2019-06" db="EMBL/GenBank/DDBJ databases">
        <title>Saccharibacillus brassicae sp. nov., an endophytic bacterium isolated from Chinese cabbage seeds (Brassica pekinensis).</title>
        <authorList>
            <person name="Jiang L."/>
            <person name="Lee J."/>
            <person name="Kim S.W."/>
        </authorList>
    </citation>
    <scope>NUCLEOTIDE SEQUENCE [LARGE SCALE GENOMIC DNA]</scope>
    <source>
        <strain evidence="6">KCTC 43072 / ATSA2</strain>
    </source>
</reference>
<keyword evidence="2" id="KW-0238">DNA-binding</keyword>
<organism evidence="5 6">
    <name type="scientific">Saccharibacillus brassicae</name>
    <dbReference type="NCBI Taxonomy" id="2583377"/>
    <lineage>
        <taxon>Bacteria</taxon>
        <taxon>Bacillati</taxon>
        <taxon>Bacillota</taxon>
        <taxon>Bacilli</taxon>
        <taxon>Bacillales</taxon>
        <taxon>Paenibacillaceae</taxon>
        <taxon>Saccharibacillus</taxon>
    </lineage>
</organism>
<keyword evidence="1" id="KW-0805">Transcription regulation</keyword>
<dbReference type="OrthoDB" id="9791143at2"/>
<dbReference type="InterPro" id="IPR036390">
    <property type="entry name" value="WH_DNA-bd_sf"/>
</dbReference>
<dbReference type="InterPro" id="IPR002577">
    <property type="entry name" value="HTH_HxlR"/>
</dbReference>
<dbReference type="GO" id="GO:0003677">
    <property type="term" value="F:DNA binding"/>
    <property type="evidence" value="ECO:0007669"/>
    <property type="project" value="UniProtKB-KW"/>
</dbReference>
<evidence type="ECO:0000256" key="1">
    <source>
        <dbReference type="ARBA" id="ARBA00023015"/>
    </source>
</evidence>
<gene>
    <name evidence="5" type="ORF">FFV09_14510</name>
</gene>
<proteinExistence type="predicted"/>
<evidence type="ECO:0000256" key="3">
    <source>
        <dbReference type="ARBA" id="ARBA00023163"/>
    </source>
</evidence>
<evidence type="ECO:0000313" key="5">
    <source>
        <dbReference type="EMBL" id="QDH21941.1"/>
    </source>
</evidence>
<evidence type="ECO:0000256" key="2">
    <source>
        <dbReference type="ARBA" id="ARBA00023125"/>
    </source>
</evidence>
<dbReference type="SUPFAM" id="SSF46785">
    <property type="entry name" value="Winged helix' DNA-binding domain"/>
    <property type="match status" value="1"/>
</dbReference>
<evidence type="ECO:0000313" key="6">
    <source>
        <dbReference type="Proteomes" id="UP000316968"/>
    </source>
</evidence>
<dbReference type="PROSITE" id="PS51118">
    <property type="entry name" value="HTH_HXLR"/>
    <property type="match status" value="1"/>
</dbReference>
<dbReference type="KEGG" id="saca:FFV09_14510"/>
<dbReference type="Proteomes" id="UP000316968">
    <property type="component" value="Chromosome"/>
</dbReference>
<protein>
    <submittedName>
        <fullName evidence="5">Helix-turn-helix transcriptional regulator</fullName>
    </submittedName>
</protein>
<dbReference type="InterPro" id="IPR036388">
    <property type="entry name" value="WH-like_DNA-bd_sf"/>
</dbReference>